<name>A0ACB6ZS71_THEGA</name>
<protein>
    <submittedName>
        <fullName evidence="1">Uncharacterized protein</fullName>
    </submittedName>
</protein>
<keyword evidence="2" id="KW-1185">Reference proteome</keyword>
<reference evidence="1" key="2">
    <citation type="journal article" date="2020" name="Nat. Commun.">
        <title>Large-scale genome sequencing of mycorrhizal fungi provides insights into the early evolution of symbiotic traits.</title>
        <authorList>
            <person name="Miyauchi S."/>
            <person name="Kiss E."/>
            <person name="Kuo A."/>
            <person name="Drula E."/>
            <person name="Kohler A."/>
            <person name="Sanchez-Garcia M."/>
            <person name="Morin E."/>
            <person name="Andreopoulos B."/>
            <person name="Barry K.W."/>
            <person name="Bonito G."/>
            <person name="Buee M."/>
            <person name="Carver A."/>
            <person name="Chen C."/>
            <person name="Cichocki N."/>
            <person name="Clum A."/>
            <person name="Culley D."/>
            <person name="Crous P.W."/>
            <person name="Fauchery L."/>
            <person name="Girlanda M."/>
            <person name="Hayes R.D."/>
            <person name="Keri Z."/>
            <person name="LaButti K."/>
            <person name="Lipzen A."/>
            <person name="Lombard V."/>
            <person name="Magnuson J."/>
            <person name="Maillard F."/>
            <person name="Murat C."/>
            <person name="Nolan M."/>
            <person name="Ohm R.A."/>
            <person name="Pangilinan J."/>
            <person name="Pereira M.F."/>
            <person name="Perotto S."/>
            <person name="Peter M."/>
            <person name="Pfister S."/>
            <person name="Riley R."/>
            <person name="Sitrit Y."/>
            <person name="Stielow J.B."/>
            <person name="Szollosi G."/>
            <person name="Zifcakova L."/>
            <person name="Stursova M."/>
            <person name="Spatafora J.W."/>
            <person name="Tedersoo L."/>
            <person name="Vaario L.M."/>
            <person name="Yamada A."/>
            <person name="Yan M."/>
            <person name="Wang P."/>
            <person name="Xu J."/>
            <person name="Bruns T."/>
            <person name="Baldrian P."/>
            <person name="Vilgalys R."/>
            <person name="Dunand C."/>
            <person name="Henrissat B."/>
            <person name="Grigoriev I.V."/>
            <person name="Hibbett D."/>
            <person name="Nagy L.G."/>
            <person name="Martin F.M."/>
        </authorList>
    </citation>
    <scope>NUCLEOTIDE SEQUENCE</scope>
    <source>
        <strain evidence="1">P2</strain>
    </source>
</reference>
<reference evidence="1" key="1">
    <citation type="submission" date="2019-10" db="EMBL/GenBank/DDBJ databases">
        <authorList>
            <consortium name="DOE Joint Genome Institute"/>
            <person name="Kuo A."/>
            <person name="Miyauchi S."/>
            <person name="Kiss E."/>
            <person name="Drula E."/>
            <person name="Kohler A."/>
            <person name="Sanchez-Garcia M."/>
            <person name="Andreopoulos B."/>
            <person name="Barry K.W."/>
            <person name="Bonito G."/>
            <person name="Buee M."/>
            <person name="Carver A."/>
            <person name="Chen C."/>
            <person name="Cichocki N."/>
            <person name="Clum A."/>
            <person name="Culley D."/>
            <person name="Crous P.W."/>
            <person name="Fauchery L."/>
            <person name="Girlanda M."/>
            <person name="Hayes R."/>
            <person name="Keri Z."/>
            <person name="Labutti K."/>
            <person name="Lipzen A."/>
            <person name="Lombard V."/>
            <person name="Magnuson J."/>
            <person name="Maillard F."/>
            <person name="Morin E."/>
            <person name="Murat C."/>
            <person name="Nolan M."/>
            <person name="Ohm R."/>
            <person name="Pangilinan J."/>
            <person name="Pereira M."/>
            <person name="Perotto S."/>
            <person name="Peter M."/>
            <person name="Riley R."/>
            <person name="Sitrit Y."/>
            <person name="Stielow B."/>
            <person name="Szollosi G."/>
            <person name="Zifcakova L."/>
            <person name="Stursova M."/>
            <person name="Spatafora J.W."/>
            <person name="Tedersoo L."/>
            <person name="Vaario L.-M."/>
            <person name="Yamada A."/>
            <person name="Yan M."/>
            <person name="Wang P."/>
            <person name="Xu J."/>
            <person name="Bruns T."/>
            <person name="Baldrian P."/>
            <person name="Vilgalys R."/>
            <person name="Henrissat B."/>
            <person name="Grigoriev I.V."/>
            <person name="Hibbett D."/>
            <person name="Nagy L.G."/>
            <person name="Martin F.M."/>
        </authorList>
    </citation>
    <scope>NUCLEOTIDE SEQUENCE</scope>
    <source>
        <strain evidence="1">P2</strain>
    </source>
</reference>
<dbReference type="EMBL" id="MU117969">
    <property type="protein sequence ID" value="KAF9652293.1"/>
    <property type="molecule type" value="Genomic_DNA"/>
</dbReference>
<dbReference type="Proteomes" id="UP000886501">
    <property type="component" value="Unassembled WGS sequence"/>
</dbReference>
<sequence>MASARHKQQHNFRLSYQLEVGSSIDPDMEDIFHWERELQGPTPIVLLVVGYLSLNFD</sequence>
<gene>
    <name evidence="1" type="ORF">BDM02DRAFT_3109284</name>
</gene>
<proteinExistence type="predicted"/>
<accession>A0ACB6ZS71</accession>
<organism evidence="1 2">
    <name type="scientific">Thelephora ganbajun</name>
    <name type="common">Ganba fungus</name>
    <dbReference type="NCBI Taxonomy" id="370292"/>
    <lineage>
        <taxon>Eukaryota</taxon>
        <taxon>Fungi</taxon>
        <taxon>Dikarya</taxon>
        <taxon>Basidiomycota</taxon>
        <taxon>Agaricomycotina</taxon>
        <taxon>Agaricomycetes</taxon>
        <taxon>Thelephorales</taxon>
        <taxon>Thelephoraceae</taxon>
        <taxon>Thelephora</taxon>
    </lineage>
</organism>
<evidence type="ECO:0000313" key="2">
    <source>
        <dbReference type="Proteomes" id="UP000886501"/>
    </source>
</evidence>
<evidence type="ECO:0000313" key="1">
    <source>
        <dbReference type="EMBL" id="KAF9652293.1"/>
    </source>
</evidence>
<comment type="caution">
    <text evidence="1">The sequence shown here is derived from an EMBL/GenBank/DDBJ whole genome shotgun (WGS) entry which is preliminary data.</text>
</comment>